<dbReference type="SUPFAM" id="SSF51445">
    <property type="entry name" value="(Trans)glycosidases"/>
    <property type="match status" value="1"/>
</dbReference>
<dbReference type="InterPro" id="IPR017853">
    <property type="entry name" value="GH"/>
</dbReference>
<dbReference type="Gene3D" id="2.10.10.20">
    <property type="entry name" value="Carbohydrate-binding module superfamily 5/12"/>
    <property type="match status" value="2"/>
</dbReference>
<dbReference type="EC" id="3.2.1.14" evidence="2"/>
<feature type="domain" description="GH18" evidence="8">
    <location>
        <begin position="174"/>
        <end position="583"/>
    </location>
</feature>
<dbReference type="EMBL" id="AUXW01000154">
    <property type="protein sequence ID" value="KKE83029.1"/>
    <property type="molecule type" value="Genomic_DNA"/>
</dbReference>
<evidence type="ECO:0000256" key="6">
    <source>
        <dbReference type="ARBA" id="ARBA00023326"/>
    </source>
</evidence>
<dbReference type="PROSITE" id="PS51910">
    <property type="entry name" value="GH18_2"/>
    <property type="match status" value="1"/>
</dbReference>
<feature type="signal peptide" evidence="7">
    <location>
        <begin position="1"/>
        <end position="29"/>
    </location>
</feature>
<gene>
    <name evidence="9" type="ORF">N479_01590</name>
</gene>
<dbReference type="AlphaFoldDB" id="A0A0F6ACA3"/>
<dbReference type="InterPro" id="IPR014756">
    <property type="entry name" value="Ig_E-set"/>
</dbReference>
<evidence type="ECO:0000256" key="5">
    <source>
        <dbReference type="ARBA" id="ARBA00023277"/>
    </source>
</evidence>
<evidence type="ECO:0000256" key="7">
    <source>
        <dbReference type="SAM" id="SignalP"/>
    </source>
</evidence>
<evidence type="ECO:0000313" key="9">
    <source>
        <dbReference type="EMBL" id="KKE83029.1"/>
    </source>
</evidence>
<dbReference type="SMART" id="SM00636">
    <property type="entry name" value="Glyco_18"/>
    <property type="match status" value="1"/>
</dbReference>
<dbReference type="GO" id="GO:0006032">
    <property type="term" value="P:chitin catabolic process"/>
    <property type="evidence" value="ECO:0007669"/>
    <property type="project" value="UniProtKB-KW"/>
</dbReference>
<dbReference type="InterPro" id="IPR013783">
    <property type="entry name" value="Ig-like_fold"/>
</dbReference>
<sequence length="885" mass="96407">MKTSHNRALNRVKQALLVSGFIASLPAFAVAPGAPKVEWMVEKHSLVTITDSLAYKDVVVAPSVDVSVPWSKWTGEAGETVKVLLDGQVVHSRILTDVGSSQSGVETLTFTKGGKFNLTVQLCNIDGCSDSTNNKVLVVADTAGSHLDPLPMKVNDPRFPIEMTNRSYVNTTGKVVAAYAAEWSVYRVEGMDYYIDNIPAENLTHIFYGFVAIAGPNESFKKENPTGYDTFQRVTAGLSDFELAPPDPWAAYMKPVGDQVNQDAIKGNYGQMMALKQRYPDLKIIPSIGGWTLSDPFYFMADDAKRKTFVESCRQYLRTWQFWDGIDIDWEFPGVAAANPNLGSPSDGATYIKLMKELRAMLDEEELRTGRNYELTSAINVGFDKLDEVNYGEAIKYMDYILMMSYDYFGAWDLEGLGHQTAVYPSDFKPSDVRTTQYNLKTGIDLLKAQGVPGNKLIAGIAMYGRGWTGVEHTPGTHHMQGKATGPSAPADAFKLEPGTLMYANIAQWAKHPDWEYHYDTVAQAPYIYRPSTGDLISYDDQRSIKAKGELVFQEGLAGMFGWEIDTDNGDILNWMHESLGHPLVDGSNRAPVVNAGADQSVLSGSVVKLSATANDVDNDALTYQWQQVSGPAVALGVTSALNLEFVAPDVVGEATVTLRFSANDGKGGNTSDEVVITVRDSVVNTPPVVNAGADQQVDSGSANVTLDGSATSDADGDVLTYTWSQVSGGAVVLAGADTSKASFSAPEVTQPEQLVFQLSVSDNGVDSYSDTVTVTVTPKGTGGHPAYDPVTVYNTGDRVSHFDQEVKQTLVWEAKYWVSGVEPTRFADAWTLISQVEFPWHINVAYNAGSEVNHCDATNQCARYKALWWTKGDEPGKSGAWQKL</sequence>
<protein>
    <recommendedName>
        <fullName evidence="2">chitinase</fullName>
        <ecNumber evidence="2">3.2.1.14</ecNumber>
    </recommendedName>
</protein>
<feature type="chain" id="PRO_5002498862" description="chitinase" evidence="7">
    <location>
        <begin position="30"/>
        <end position="885"/>
    </location>
</feature>
<dbReference type="InterPro" id="IPR050314">
    <property type="entry name" value="Glycosyl_Hydrlase_18"/>
</dbReference>
<evidence type="ECO:0000259" key="8">
    <source>
        <dbReference type="PROSITE" id="PS51910"/>
    </source>
</evidence>
<dbReference type="SUPFAM" id="SSF54556">
    <property type="entry name" value="Chitinase insertion domain"/>
    <property type="match status" value="1"/>
</dbReference>
<dbReference type="Gene3D" id="2.60.40.10">
    <property type="entry name" value="Immunoglobulins"/>
    <property type="match status" value="3"/>
</dbReference>
<dbReference type="InterPro" id="IPR036573">
    <property type="entry name" value="CBM_sf_5/12"/>
</dbReference>
<proteinExistence type="predicted"/>
<dbReference type="CDD" id="cd06548">
    <property type="entry name" value="GH18_chitinase"/>
    <property type="match status" value="1"/>
</dbReference>
<comment type="caution">
    <text evidence="9">The sequence shown here is derived from an EMBL/GenBank/DDBJ whole genome shotgun (WGS) entry which is preliminary data.</text>
</comment>
<keyword evidence="5" id="KW-0119">Carbohydrate metabolism</keyword>
<dbReference type="SUPFAM" id="SSF81296">
    <property type="entry name" value="E set domains"/>
    <property type="match status" value="1"/>
</dbReference>
<keyword evidence="3" id="KW-0378">Hydrolase</keyword>
<comment type="catalytic activity">
    <reaction evidence="1">
        <text>Random endo-hydrolysis of N-acetyl-beta-D-glucosaminide (1-&gt;4)-beta-linkages in chitin and chitodextrins.</text>
        <dbReference type="EC" id="3.2.1.14"/>
    </reaction>
</comment>
<keyword evidence="4" id="KW-0146">Chitin degradation</keyword>
<organism evidence="9 10">
    <name type="scientific">Pseudoalteromonas luteoviolacea S4054</name>
    <dbReference type="NCBI Taxonomy" id="1129367"/>
    <lineage>
        <taxon>Bacteria</taxon>
        <taxon>Pseudomonadati</taxon>
        <taxon>Pseudomonadota</taxon>
        <taxon>Gammaproteobacteria</taxon>
        <taxon>Alteromonadales</taxon>
        <taxon>Pseudoalteromonadaceae</taxon>
        <taxon>Pseudoalteromonas</taxon>
    </lineage>
</organism>
<evidence type="ECO:0000256" key="3">
    <source>
        <dbReference type="ARBA" id="ARBA00022801"/>
    </source>
</evidence>
<accession>A0A0F6ACA3</accession>
<dbReference type="Gene3D" id="3.20.20.80">
    <property type="entry name" value="Glycosidases"/>
    <property type="match status" value="1"/>
</dbReference>
<dbReference type="GO" id="GO:0030246">
    <property type="term" value="F:carbohydrate binding"/>
    <property type="evidence" value="ECO:0007669"/>
    <property type="project" value="InterPro"/>
</dbReference>
<dbReference type="InterPro" id="IPR003610">
    <property type="entry name" value="CBM5/12"/>
</dbReference>
<dbReference type="Pfam" id="PF00704">
    <property type="entry name" value="Glyco_hydro_18"/>
    <property type="match status" value="1"/>
</dbReference>
<dbReference type="Pfam" id="PF22352">
    <property type="entry name" value="K319L-like_PKD"/>
    <property type="match status" value="2"/>
</dbReference>
<name>A0A0F6ACA3_9GAMM</name>
<dbReference type="PANTHER" id="PTHR11177:SF317">
    <property type="entry name" value="CHITINASE 12-RELATED"/>
    <property type="match status" value="1"/>
</dbReference>
<dbReference type="Gene3D" id="3.10.50.10">
    <property type="match status" value="1"/>
</dbReference>
<dbReference type="GO" id="GO:0000272">
    <property type="term" value="P:polysaccharide catabolic process"/>
    <property type="evidence" value="ECO:0007669"/>
    <property type="project" value="UniProtKB-KW"/>
</dbReference>
<dbReference type="InterPro" id="IPR011583">
    <property type="entry name" value="Chitinase_II/V-like_cat"/>
</dbReference>
<dbReference type="GO" id="GO:0005576">
    <property type="term" value="C:extracellular region"/>
    <property type="evidence" value="ECO:0007669"/>
    <property type="project" value="InterPro"/>
</dbReference>
<dbReference type="GO" id="GO:0008843">
    <property type="term" value="F:endochitinase activity"/>
    <property type="evidence" value="ECO:0007669"/>
    <property type="project" value="UniProtKB-EC"/>
</dbReference>
<evidence type="ECO:0000313" key="10">
    <source>
        <dbReference type="Proteomes" id="UP000033434"/>
    </source>
</evidence>
<dbReference type="SUPFAM" id="SSF51055">
    <property type="entry name" value="Carbohydrate binding domain"/>
    <property type="match status" value="2"/>
</dbReference>
<keyword evidence="6" id="KW-0624">Polysaccharide degradation</keyword>
<dbReference type="RefSeq" id="WP_046356661.1">
    <property type="nucleotide sequence ID" value="NZ_AUXW01000154.1"/>
</dbReference>
<dbReference type="InterPro" id="IPR001223">
    <property type="entry name" value="Glyco_hydro18_cat"/>
</dbReference>
<dbReference type="CDD" id="cd12215">
    <property type="entry name" value="ChiC_BD"/>
    <property type="match status" value="2"/>
</dbReference>
<dbReference type="PANTHER" id="PTHR11177">
    <property type="entry name" value="CHITINASE"/>
    <property type="match status" value="1"/>
</dbReference>
<evidence type="ECO:0000256" key="4">
    <source>
        <dbReference type="ARBA" id="ARBA00023024"/>
    </source>
</evidence>
<evidence type="ECO:0000256" key="2">
    <source>
        <dbReference type="ARBA" id="ARBA00012729"/>
    </source>
</evidence>
<evidence type="ECO:0000256" key="1">
    <source>
        <dbReference type="ARBA" id="ARBA00000822"/>
    </source>
</evidence>
<dbReference type="Proteomes" id="UP000033434">
    <property type="component" value="Unassembled WGS sequence"/>
</dbReference>
<dbReference type="SMART" id="SM00495">
    <property type="entry name" value="ChtBD3"/>
    <property type="match status" value="2"/>
</dbReference>
<dbReference type="InterPro" id="IPR029070">
    <property type="entry name" value="Chitinase_insertion_sf"/>
</dbReference>
<dbReference type="PATRIC" id="fig|1129367.4.peg.3115"/>
<reference evidence="9 10" key="1">
    <citation type="journal article" date="2015" name="BMC Genomics">
        <title>Genome mining reveals unlocked bioactive potential of marine Gram-negative bacteria.</title>
        <authorList>
            <person name="Machado H."/>
            <person name="Sonnenschein E.C."/>
            <person name="Melchiorsen J."/>
            <person name="Gram L."/>
        </authorList>
    </citation>
    <scope>NUCLEOTIDE SEQUENCE [LARGE SCALE GENOMIC DNA]</scope>
    <source>
        <strain evidence="9 10">S4054</strain>
    </source>
</reference>
<dbReference type="GO" id="GO:0008061">
    <property type="term" value="F:chitin binding"/>
    <property type="evidence" value="ECO:0007669"/>
    <property type="project" value="InterPro"/>
</dbReference>
<dbReference type="InterPro" id="IPR013540">
    <property type="entry name" value="ChitinaseA_N"/>
</dbReference>
<keyword evidence="7" id="KW-0732">Signal</keyword>
<dbReference type="Pfam" id="PF08329">
    <property type="entry name" value="ChitinaseA_N"/>
    <property type="match status" value="1"/>
</dbReference>